<dbReference type="Proteomes" id="UP000643525">
    <property type="component" value="Unassembled WGS sequence"/>
</dbReference>
<dbReference type="SUPFAM" id="SSF110738">
    <property type="entry name" value="Glycerate kinase I"/>
    <property type="match status" value="1"/>
</dbReference>
<keyword evidence="2 4" id="KW-0808">Transferase</keyword>
<evidence type="ECO:0000256" key="4">
    <source>
        <dbReference type="PIRNR" id="PIRNR006078"/>
    </source>
</evidence>
<name>A0ABR9JH51_9MICC</name>
<evidence type="ECO:0000313" key="6">
    <source>
        <dbReference type="Proteomes" id="UP000643525"/>
    </source>
</evidence>
<keyword evidence="3 4" id="KW-0418">Kinase</keyword>
<dbReference type="PANTHER" id="PTHR21599:SF0">
    <property type="entry name" value="GLYCERATE KINASE"/>
    <property type="match status" value="1"/>
</dbReference>
<protein>
    <submittedName>
        <fullName evidence="5">Glycerate kinase</fullName>
        <ecNumber evidence="5">2.7.1.31</ecNumber>
    </submittedName>
</protein>
<dbReference type="NCBIfam" id="TIGR00045">
    <property type="entry name" value="glycerate kinase"/>
    <property type="match status" value="1"/>
</dbReference>
<dbReference type="Pfam" id="PF02595">
    <property type="entry name" value="Gly_kinase"/>
    <property type="match status" value="1"/>
</dbReference>
<evidence type="ECO:0000256" key="1">
    <source>
        <dbReference type="ARBA" id="ARBA00006284"/>
    </source>
</evidence>
<evidence type="ECO:0000313" key="5">
    <source>
        <dbReference type="EMBL" id="MBE1525256.1"/>
    </source>
</evidence>
<accession>A0ABR9JH51</accession>
<dbReference type="EMBL" id="JADBED010000001">
    <property type="protein sequence ID" value="MBE1525256.1"/>
    <property type="molecule type" value="Genomic_DNA"/>
</dbReference>
<dbReference type="GO" id="GO:0008887">
    <property type="term" value="F:glycerate kinase activity"/>
    <property type="evidence" value="ECO:0007669"/>
    <property type="project" value="UniProtKB-EC"/>
</dbReference>
<evidence type="ECO:0000256" key="3">
    <source>
        <dbReference type="ARBA" id="ARBA00022777"/>
    </source>
</evidence>
<evidence type="ECO:0000256" key="2">
    <source>
        <dbReference type="ARBA" id="ARBA00022679"/>
    </source>
</evidence>
<comment type="similarity">
    <text evidence="1 4">Belongs to the glycerate kinase type-1 family.</text>
</comment>
<dbReference type="InterPro" id="IPR036129">
    <property type="entry name" value="Glycerate_kinase_sf"/>
</dbReference>
<dbReference type="Gene3D" id="3.90.1510.10">
    <property type="entry name" value="Glycerate kinase, domain 2"/>
    <property type="match status" value="1"/>
</dbReference>
<organism evidence="5 6">
    <name type="scientific">Nesterenkonia lutea</name>
    <dbReference type="NCBI Taxonomy" id="272919"/>
    <lineage>
        <taxon>Bacteria</taxon>
        <taxon>Bacillati</taxon>
        <taxon>Actinomycetota</taxon>
        <taxon>Actinomycetes</taxon>
        <taxon>Micrococcales</taxon>
        <taxon>Micrococcaceae</taxon>
        <taxon>Nesterenkonia</taxon>
    </lineage>
</organism>
<dbReference type="EC" id="2.7.1.31" evidence="5"/>
<comment type="caution">
    <text evidence="5">The sequence shown here is derived from an EMBL/GenBank/DDBJ whole genome shotgun (WGS) entry which is preliminary data.</text>
</comment>
<dbReference type="RefSeq" id="WP_192596144.1">
    <property type="nucleotide sequence ID" value="NZ_BAAALJ010000013.1"/>
</dbReference>
<gene>
    <name evidence="5" type="ORF">H4W27_002374</name>
</gene>
<dbReference type="InterPro" id="IPR004381">
    <property type="entry name" value="Glycerate_kinase"/>
</dbReference>
<keyword evidence="6" id="KW-1185">Reference proteome</keyword>
<proteinExistence type="inferred from homology"/>
<reference evidence="5 6" key="1">
    <citation type="submission" date="2020-10" db="EMBL/GenBank/DDBJ databases">
        <title>Sequencing the genomes of 1000 actinobacteria strains.</title>
        <authorList>
            <person name="Klenk H.-P."/>
        </authorList>
    </citation>
    <scope>NUCLEOTIDE SEQUENCE [LARGE SCALE GENOMIC DNA]</scope>
    <source>
        <strain evidence="5 6">DSM 15666</strain>
    </source>
</reference>
<dbReference type="Gene3D" id="3.40.50.10350">
    <property type="entry name" value="Glycerate kinase, domain 1"/>
    <property type="match status" value="1"/>
</dbReference>
<dbReference type="InterPro" id="IPR018197">
    <property type="entry name" value="Glycerate_kinase_RE-like"/>
</dbReference>
<sequence>MTSPSTGPRRIVCVPDSFKGSATAAEAAAAMARGARQVFPQAEIIELPFADGGEGTLAALLSAWGAPVESTVVQDAIGRVATAEYGRSPDGLLGVIEAAQANGLPQVADLPLQPLRADSYGVGLIARELLADPRCEEILLCIGGSASTDGGTGLLRALGVQFLDEAGEPVSPGGAGLAHIASVDTTGLDPRARAVRWRIAVDVDNPLLGARGAAAVFGPQKGATEQDVALLDAGLEQLAQVLALSTGRDPQQLDETPGFGAAGGLPLGLSALLAAEVLPGSQMVAEAVGLERVLAEADLVLTGEGALDAQSLGGKVVHAVRRYAPQEAAVVVVAGTVRLSAAQCRSAGLAGAFSIAAGPAALEELLRRAPELIEDTAAQACSLLRHAPGPEPRA</sequence>
<dbReference type="PANTHER" id="PTHR21599">
    <property type="entry name" value="GLYCERATE KINASE"/>
    <property type="match status" value="1"/>
</dbReference>
<dbReference type="InterPro" id="IPR018193">
    <property type="entry name" value="Glyc_kinase_flavodox-like_fold"/>
</dbReference>
<dbReference type="PIRSF" id="PIRSF006078">
    <property type="entry name" value="GlxK"/>
    <property type="match status" value="1"/>
</dbReference>